<gene>
    <name evidence="4" type="ORF">G0P99_23125</name>
</gene>
<dbReference type="PANTHER" id="PTHR16943">
    <property type="entry name" value="2-METHYLCITRATE DEHYDRATASE-RELATED"/>
    <property type="match status" value="1"/>
</dbReference>
<feature type="domain" description="MmgE/PrpD N-terminal" evidence="2">
    <location>
        <begin position="11"/>
        <end position="244"/>
    </location>
</feature>
<sequence length="453" mass="47410">MNDASTPALTRLGTFVAEAALTADDLSHDQLRAAVADCLGCILAGVGMPVSAKARAAVRAMGIGGTAAVLGTGQRTAPAQAAFLNATAGHALDFDDWEAPGNTHPTVVILPALLACTRPGTAGADLIAPYLAGFEVIARLGEALNLEHYGAGWHSTATLGTLGATAAVARLMRLDARHSAHAMALAISRATGYTCQFGSNAKPLQAGFAAQAAVECAYLAAAGAEGQLHALDHAGGFAALTGGANPQRLRDALDRLGQPLALSEHGIALKPWPNCSYTHRLMTTLLGLRDGLRPESIARIDLHLPDVHAAILPFHQPRDHGEALFSLPFACAMALVHGDLTLADTAREAWTDPQIVTLIRRTHVHPFHPRRPELNFDPEEPDRAVVTLDDGKVLTSTCTYPLGAPQNPLAADRIKAKLDANIAPRLAGLADTLLDWPAAPDLLDLIDKIADPA</sequence>
<evidence type="ECO:0000259" key="2">
    <source>
        <dbReference type="Pfam" id="PF03972"/>
    </source>
</evidence>
<dbReference type="InterPro" id="IPR042183">
    <property type="entry name" value="MmgE/PrpD_sf_1"/>
</dbReference>
<evidence type="ECO:0000259" key="3">
    <source>
        <dbReference type="Pfam" id="PF19305"/>
    </source>
</evidence>
<dbReference type="Pfam" id="PF03972">
    <property type="entry name" value="MmgE_PrpD_N"/>
    <property type="match status" value="1"/>
</dbReference>
<evidence type="ECO:0000313" key="4">
    <source>
        <dbReference type="EMBL" id="NDW47848.1"/>
    </source>
</evidence>
<dbReference type="InterPro" id="IPR045336">
    <property type="entry name" value="MmgE_PrpD_N"/>
</dbReference>
<feature type="domain" description="MmgE/PrpD C-terminal" evidence="3">
    <location>
        <begin position="272"/>
        <end position="427"/>
    </location>
</feature>
<proteinExistence type="inferred from homology"/>
<dbReference type="PANTHER" id="PTHR16943:SF8">
    <property type="entry name" value="2-METHYLCITRATE DEHYDRATASE"/>
    <property type="match status" value="1"/>
</dbReference>
<dbReference type="InterPro" id="IPR005656">
    <property type="entry name" value="MmgE_PrpD"/>
</dbReference>
<comment type="caution">
    <text evidence="4">The sequence shown here is derived from an EMBL/GenBank/DDBJ whole genome shotgun (WGS) entry which is preliminary data.</text>
</comment>
<dbReference type="InterPro" id="IPR036148">
    <property type="entry name" value="MmgE/PrpD_sf"/>
</dbReference>
<dbReference type="RefSeq" id="WP_164132853.1">
    <property type="nucleotide sequence ID" value="NZ_JAAGOX010000056.1"/>
</dbReference>
<dbReference type="EMBL" id="JAAGOX010000056">
    <property type="protein sequence ID" value="NDW47848.1"/>
    <property type="molecule type" value="Genomic_DNA"/>
</dbReference>
<dbReference type="Gene3D" id="3.30.1330.120">
    <property type="entry name" value="2-methylcitrate dehydratase PrpD"/>
    <property type="match status" value="1"/>
</dbReference>
<comment type="similarity">
    <text evidence="1">Belongs to the PrpD family.</text>
</comment>
<dbReference type="AlphaFoldDB" id="A0A6B2NWM3"/>
<organism evidence="4">
    <name type="scientific">Ruegeria sp. PrR005</name>
    <dbReference type="NCBI Taxonomy" id="2706882"/>
    <lineage>
        <taxon>Bacteria</taxon>
        <taxon>Pseudomonadati</taxon>
        <taxon>Pseudomonadota</taxon>
        <taxon>Alphaproteobacteria</taxon>
        <taxon>Rhodobacterales</taxon>
        <taxon>Roseobacteraceae</taxon>
        <taxon>Ruegeria</taxon>
    </lineage>
</organism>
<name>A0A6B2NWM3_9RHOB</name>
<dbReference type="InterPro" id="IPR042188">
    <property type="entry name" value="MmgE/PrpD_sf_2"/>
</dbReference>
<dbReference type="Gene3D" id="1.10.4100.10">
    <property type="entry name" value="2-methylcitrate dehydratase PrpD"/>
    <property type="match status" value="1"/>
</dbReference>
<protein>
    <submittedName>
        <fullName evidence="4">MmgE/PrpD family protein</fullName>
    </submittedName>
</protein>
<dbReference type="SUPFAM" id="SSF103378">
    <property type="entry name" value="2-methylcitrate dehydratase PrpD"/>
    <property type="match status" value="1"/>
</dbReference>
<accession>A0A6B2NWM3</accession>
<dbReference type="GO" id="GO:0016829">
    <property type="term" value="F:lyase activity"/>
    <property type="evidence" value="ECO:0007669"/>
    <property type="project" value="InterPro"/>
</dbReference>
<reference evidence="4" key="1">
    <citation type="submission" date="2020-02" db="EMBL/GenBank/DDBJ databases">
        <title>Delineation of the pyrene-degrading pathway in Roseobacter clade bacteria by genomic analysis.</title>
        <authorList>
            <person name="Zhou H."/>
            <person name="Wang H."/>
        </authorList>
    </citation>
    <scope>NUCLEOTIDE SEQUENCE</scope>
    <source>
        <strain evidence="4">PrR005</strain>
    </source>
</reference>
<dbReference type="Pfam" id="PF19305">
    <property type="entry name" value="MmgE_PrpD_C"/>
    <property type="match status" value="1"/>
</dbReference>
<dbReference type="InterPro" id="IPR045337">
    <property type="entry name" value="MmgE_PrpD_C"/>
</dbReference>
<evidence type="ECO:0000256" key="1">
    <source>
        <dbReference type="ARBA" id="ARBA00006174"/>
    </source>
</evidence>